<keyword evidence="2" id="KW-0378">Hydrolase</keyword>
<dbReference type="InterPro" id="IPR029069">
    <property type="entry name" value="HotDog_dom_sf"/>
</dbReference>
<gene>
    <name evidence="3" type="ORF">FE240_15875</name>
</gene>
<dbReference type="EMBL" id="CP040449">
    <property type="protein sequence ID" value="QFI56019.1"/>
    <property type="molecule type" value="Genomic_DNA"/>
</dbReference>
<comment type="similarity">
    <text evidence="1">Belongs to the 4-hydroxybenzoyl-CoA thioesterase family.</text>
</comment>
<accession>A0A5J6WXT9</accession>
<dbReference type="AlphaFoldDB" id="A0A5J6WXT9"/>
<protein>
    <submittedName>
        <fullName evidence="3">Acyl-CoA thioesterase</fullName>
    </submittedName>
</protein>
<dbReference type="Proteomes" id="UP000594034">
    <property type="component" value="Chromosome"/>
</dbReference>
<reference evidence="3 4" key="1">
    <citation type="submission" date="2019-05" db="EMBL/GenBank/DDBJ databases">
        <title>OXA-830, a novel chromosomally encoded expanded-spectrum class D beta-lactamase in Aeromonas simiae.</title>
        <authorList>
            <person name="Zhou W."/>
            <person name="Chen Q."/>
        </authorList>
    </citation>
    <scope>NUCLEOTIDE SEQUENCE [LARGE SCALE GENOMIC DNA]</scope>
    <source>
        <strain evidence="3 4">A6</strain>
    </source>
</reference>
<evidence type="ECO:0000256" key="2">
    <source>
        <dbReference type="ARBA" id="ARBA00022801"/>
    </source>
</evidence>
<dbReference type="GO" id="GO:0047617">
    <property type="term" value="F:fatty acyl-CoA hydrolase activity"/>
    <property type="evidence" value="ECO:0007669"/>
    <property type="project" value="TreeGrafter"/>
</dbReference>
<dbReference type="PANTHER" id="PTHR31793">
    <property type="entry name" value="4-HYDROXYBENZOYL-COA THIOESTERASE FAMILY MEMBER"/>
    <property type="match status" value="1"/>
</dbReference>
<dbReference type="Pfam" id="PF13279">
    <property type="entry name" value="4HBT_2"/>
    <property type="match status" value="1"/>
</dbReference>
<dbReference type="KEGG" id="asim:FE240_15875"/>
<evidence type="ECO:0000256" key="1">
    <source>
        <dbReference type="ARBA" id="ARBA00005953"/>
    </source>
</evidence>
<keyword evidence="4" id="KW-1185">Reference proteome</keyword>
<organism evidence="3 4">
    <name type="scientific">Aeromonas simiae</name>
    <dbReference type="NCBI Taxonomy" id="218936"/>
    <lineage>
        <taxon>Bacteria</taxon>
        <taxon>Pseudomonadati</taxon>
        <taxon>Pseudomonadota</taxon>
        <taxon>Gammaproteobacteria</taxon>
        <taxon>Aeromonadales</taxon>
        <taxon>Aeromonadaceae</taxon>
        <taxon>Aeromonas</taxon>
    </lineage>
</organism>
<dbReference type="SUPFAM" id="SSF54637">
    <property type="entry name" value="Thioesterase/thiol ester dehydrase-isomerase"/>
    <property type="match status" value="1"/>
</dbReference>
<proteinExistence type="inferred from homology"/>
<dbReference type="InterPro" id="IPR050563">
    <property type="entry name" value="4-hydroxybenzoyl-CoA_TE"/>
</dbReference>
<dbReference type="PANTHER" id="PTHR31793:SF27">
    <property type="entry name" value="NOVEL THIOESTERASE SUPERFAMILY DOMAIN AND SAPOSIN A-TYPE DOMAIN CONTAINING PROTEIN (0610012H03RIK)"/>
    <property type="match status" value="1"/>
</dbReference>
<dbReference type="Gene3D" id="3.10.129.10">
    <property type="entry name" value="Hotdog Thioesterase"/>
    <property type="match status" value="1"/>
</dbReference>
<name>A0A5J6WXT9_9GAMM</name>
<sequence length="133" mass="15581">MLEMQVDPRFQETDALGHINNTVPAVWFEAAREPLFRIFTPDLDVRQWRLILAGYTVQFKRELFYGEPVTIRTGVKRIGSSSFTLWQEAWQQNMLAVTAETTLIHFDYPTRSPVPLAEHHREGLRVWLVEDTH</sequence>
<dbReference type="CDD" id="cd00586">
    <property type="entry name" value="4HBT"/>
    <property type="match status" value="1"/>
</dbReference>
<dbReference type="RefSeq" id="WP_193002284.1">
    <property type="nucleotide sequence ID" value="NZ_CP040449.1"/>
</dbReference>
<evidence type="ECO:0000313" key="4">
    <source>
        <dbReference type="Proteomes" id="UP000594034"/>
    </source>
</evidence>
<evidence type="ECO:0000313" key="3">
    <source>
        <dbReference type="EMBL" id="QFI56019.1"/>
    </source>
</evidence>